<keyword evidence="1" id="KW-0472">Membrane</keyword>
<keyword evidence="1" id="KW-1133">Transmembrane helix</keyword>
<gene>
    <name evidence="2" type="ORF">ORAREDHAP_LOCUS41086</name>
</gene>
<evidence type="ECO:0000313" key="3">
    <source>
        <dbReference type="Proteomes" id="UP000507245"/>
    </source>
</evidence>
<proteinExistence type="predicted"/>
<keyword evidence="1" id="KW-0812">Transmembrane</keyword>
<reference evidence="3" key="1">
    <citation type="journal article" date="2020" name="Genome Biol.">
        <title>Gamete binning: chromosome-level and haplotype-resolved genome assembly enabled by high-throughput single-cell sequencing of gamete genomes.</title>
        <authorList>
            <person name="Campoy J.A."/>
            <person name="Sun H."/>
            <person name="Goel M."/>
            <person name="Jiao W.-B."/>
            <person name="Folz-Donahue K."/>
            <person name="Wang N."/>
            <person name="Rubio M."/>
            <person name="Liu C."/>
            <person name="Kukat C."/>
            <person name="Ruiz D."/>
            <person name="Huettel B."/>
            <person name="Schneeberger K."/>
        </authorList>
    </citation>
    <scope>NUCLEOTIDE SEQUENCE [LARGE SCALE GENOMIC DNA]</scope>
    <source>
        <strain evidence="3">cv. Rojo Pasion</strain>
    </source>
</reference>
<dbReference type="Proteomes" id="UP000507245">
    <property type="component" value="Unassembled WGS sequence"/>
</dbReference>
<evidence type="ECO:0000256" key="1">
    <source>
        <dbReference type="SAM" id="Phobius"/>
    </source>
</evidence>
<keyword evidence="3" id="KW-1185">Reference proteome</keyword>
<organism evidence="2 3">
    <name type="scientific">Prunus armeniaca</name>
    <name type="common">Apricot</name>
    <name type="synonym">Armeniaca vulgaris</name>
    <dbReference type="NCBI Taxonomy" id="36596"/>
    <lineage>
        <taxon>Eukaryota</taxon>
        <taxon>Viridiplantae</taxon>
        <taxon>Streptophyta</taxon>
        <taxon>Embryophyta</taxon>
        <taxon>Tracheophyta</taxon>
        <taxon>Spermatophyta</taxon>
        <taxon>Magnoliopsida</taxon>
        <taxon>eudicotyledons</taxon>
        <taxon>Gunneridae</taxon>
        <taxon>Pentapetalae</taxon>
        <taxon>rosids</taxon>
        <taxon>fabids</taxon>
        <taxon>Rosales</taxon>
        <taxon>Rosaceae</taxon>
        <taxon>Amygdaloideae</taxon>
        <taxon>Amygdaleae</taxon>
        <taxon>Prunus</taxon>
    </lineage>
</organism>
<sequence>MSLSDVFCLLYSSYCCLSLAFAILLVVWVLVLLVNTFSGLLLALTNYNHNTLFIAMEASGGEF</sequence>
<dbReference type="EMBL" id="CAEKKB010000007">
    <property type="protein sequence ID" value="CAB4316171.1"/>
    <property type="molecule type" value="Genomic_DNA"/>
</dbReference>
<protein>
    <submittedName>
        <fullName evidence="2">Uncharacterized protein</fullName>
    </submittedName>
</protein>
<evidence type="ECO:0000313" key="2">
    <source>
        <dbReference type="EMBL" id="CAB4316171.1"/>
    </source>
</evidence>
<feature type="transmembrane region" description="Helical" evidence="1">
    <location>
        <begin position="20"/>
        <end position="44"/>
    </location>
</feature>
<accession>A0A6J5XST5</accession>
<name>A0A6J5XST5_PRUAR</name>
<dbReference type="AlphaFoldDB" id="A0A6J5XST5"/>